<accession>A0ABR5AR52</accession>
<evidence type="ECO:0000313" key="2">
    <source>
        <dbReference type="EMBL" id="KIL77242.1"/>
    </source>
</evidence>
<keyword evidence="1" id="KW-0812">Transmembrane</keyword>
<evidence type="ECO:0000313" key="3">
    <source>
        <dbReference type="Proteomes" id="UP000031982"/>
    </source>
</evidence>
<evidence type="ECO:0000256" key="1">
    <source>
        <dbReference type="SAM" id="Phobius"/>
    </source>
</evidence>
<reference evidence="2 3" key="1">
    <citation type="submission" date="2015-01" db="EMBL/GenBank/DDBJ databases">
        <title>Genome Assembly of Bacillus badius MTCC 1458.</title>
        <authorList>
            <person name="Verma A."/>
            <person name="Khatri I."/>
            <person name="Mual P."/>
            <person name="Subramanian S."/>
            <person name="Krishnamurthi S."/>
        </authorList>
    </citation>
    <scope>NUCLEOTIDE SEQUENCE [LARGE SCALE GENOMIC DNA]</scope>
    <source>
        <strain evidence="2 3">MTCC 1458</strain>
    </source>
</reference>
<keyword evidence="1" id="KW-0472">Membrane</keyword>
<organism evidence="2 3">
    <name type="scientific">Bacillus badius</name>
    <dbReference type="NCBI Taxonomy" id="1455"/>
    <lineage>
        <taxon>Bacteria</taxon>
        <taxon>Bacillati</taxon>
        <taxon>Bacillota</taxon>
        <taxon>Bacilli</taxon>
        <taxon>Bacillales</taxon>
        <taxon>Bacillaceae</taxon>
        <taxon>Pseudobacillus</taxon>
    </lineage>
</organism>
<name>A0ABR5AR52_BACBA</name>
<keyword evidence="3" id="KW-1185">Reference proteome</keyword>
<feature type="transmembrane region" description="Helical" evidence="1">
    <location>
        <begin position="28"/>
        <end position="47"/>
    </location>
</feature>
<gene>
    <name evidence="2" type="ORF">SD77_1689</name>
</gene>
<sequence>MAFLPHSDNGLSELAAINAQNNAAESKVAAAVFFLFSIVLLPQLPSFHAKRRNYLL</sequence>
<dbReference type="EMBL" id="JXLP01000016">
    <property type="protein sequence ID" value="KIL77242.1"/>
    <property type="molecule type" value="Genomic_DNA"/>
</dbReference>
<protein>
    <submittedName>
        <fullName evidence="2">Uncharacterized protein</fullName>
    </submittedName>
</protein>
<keyword evidence="1" id="KW-1133">Transmembrane helix</keyword>
<dbReference type="Proteomes" id="UP000031982">
    <property type="component" value="Unassembled WGS sequence"/>
</dbReference>
<proteinExistence type="predicted"/>
<comment type="caution">
    <text evidence="2">The sequence shown here is derived from an EMBL/GenBank/DDBJ whole genome shotgun (WGS) entry which is preliminary data.</text>
</comment>